<keyword evidence="1" id="KW-0472">Membrane</keyword>
<evidence type="ECO:0000313" key="2">
    <source>
        <dbReference type="EMBL" id="CAF0751588.1"/>
    </source>
</evidence>
<keyword evidence="1" id="KW-0812">Transmembrane</keyword>
<evidence type="ECO:0000256" key="1">
    <source>
        <dbReference type="SAM" id="Phobius"/>
    </source>
</evidence>
<keyword evidence="3" id="KW-1185">Reference proteome</keyword>
<accession>A0A813PP38</accession>
<evidence type="ECO:0000313" key="3">
    <source>
        <dbReference type="Proteomes" id="UP000663879"/>
    </source>
</evidence>
<reference evidence="2" key="1">
    <citation type="submission" date="2021-02" db="EMBL/GenBank/DDBJ databases">
        <authorList>
            <person name="Nowell W R."/>
        </authorList>
    </citation>
    <scope>NUCLEOTIDE SEQUENCE</scope>
    <source>
        <strain evidence="2">Ploen Becks lab</strain>
    </source>
</reference>
<feature type="transmembrane region" description="Helical" evidence="1">
    <location>
        <begin position="282"/>
        <end position="301"/>
    </location>
</feature>
<dbReference type="OrthoDB" id="10502942at2759"/>
<proteinExistence type="predicted"/>
<dbReference type="Proteomes" id="UP000663879">
    <property type="component" value="Unassembled WGS sequence"/>
</dbReference>
<sequence>DKFYQDYLKVNNLDDHEISLVQQVKQNEKSLKDALKNNRKLIYDLIKEHGVFNNLMSETEKFTSLDLNCDSYKTEIIKESTYLITSNKKYFENELISNDGKRLKSEIENHLILSKFYNFNIDLLDPFSKRTIYLKKKIILKNLFDGKKLKIAGAAFSSIIPFLDYWQTKSINKTYKNEFFEKFGMKKLRDRINENPSSVSKNPSKIAKIKKIFEKIDSDESIKSLDKIFDGSNISNSENVKERIQHLINNILPTIGLTAAGLTDDFIGKIGGIAVAFSKSSLVTISLISFPISISIYVFLLRKGVEKILIKYEEYALLLLKALND</sequence>
<organism evidence="2 3">
    <name type="scientific">Brachionus calyciflorus</name>
    <dbReference type="NCBI Taxonomy" id="104777"/>
    <lineage>
        <taxon>Eukaryota</taxon>
        <taxon>Metazoa</taxon>
        <taxon>Spiralia</taxon>
        <taxon>Gnathifera</taxon>
        <taxon>Rotifera</taxon>
        <taxon>Eurotatoria</taxon>
        <taxon>Monogononta</taxon>
        <taxon>Pseudotrocha</taxon>
        <taxon>Ploima</taxon>
        <taxon>Brachionidae</taxon>
        <taxon>Brachionus</taxon>
    </lineage>
</organism>
<protein>
    <submittedName>
        <fullName evidence="2">Uncharacterized protein</fullName>
    </submittedName>
</protein>
<dbReference type="AlphaFoldDB" id="A0A813PP38"/>
<keyword evidence="1" id="KW-1133">Transmembrane helix</keyword>
<gene>
    <name evidence="2" type="ORF">OXX778_LOCUS3947</name>
</gene>
<name>A0A813PP38_9BILA</name>
<feature type="non-terminal residue" evidence="2">
    <location>
        <position position="1"/>
    </location>
</feature>
<dbReference type="EMBL" id="CAJNOC010000370">
    <property type="protein sequence ID" value="CAF0751588.1"/>
    <property type="molecule type" value="Genomic_DNA"/>
</dbReference>
<comment type="caution">
    <text evidence="2">The sequence shown here is derived from an EMBL/GenBank/DDBJ whole genome shotgun (WGS) entry which is preliminary data.</text>
</comment>